<dbReference type="InterPro" id="IPR024528">
    <property type="entry name" value="ThrE_2"/>
</dbReference>
<dbReference type="Pfam" id="PF12821">
    <property type="entry name" value="ThrE_2"/>
    <property type="match status" value="1"/>
</dbReference>
<keyword evidence="4 6" id="KW-0472">Membrane</keyword>
<feature type="transmembrane region" description="Helical" evidence="6">
    <location>
        <begin position="545"/>
        <end position="570"/>
    </location>
</feature>
<dbReference type="AlphaFoldDB" id="A0A167TW63"/>
<evidence type="ECO:0000256" key="3">
    <source>
        <dbReference type="ARBA" id="ARBA00022989"/>
    </source>
</evidence>
<keyword evidence="3 6" id="KW-1133">Transmembrane helix</keyword>
<dbReference type="PANTHER" id="PTHR31082:SF4">
    <property type="entry name" value="PHEROMONE-REGULATED MEMBRANE PROTEIN 10"/>
    <property type="match status" value="1"/>
</dbReference>
<evidence type="ECO:0000313" key="10">
    <source>
        <dbReference type="Proteomes" id="UP000076532"/>
    </source>
</evidence>
<dbReference type="PANTHER" id="PTHR31082">
    <property type="entry name" value="PHEROMONE-REGULATED MEMBRANE PROTEIN 10"/>
    <property type="match status" value="1"/>
</dbReference>
<organism evidence="9 10">
    <name type="scientific">Athelia psychrophila</name>
    <dbReference type="NCBI Taxonomy" id="1759441"/>
    <lineage>
        <taxon>Eukaryota</taxon>
        <taxon>Fungi</taxon>
        <taxon>Dikarya</taxon>
        <taxon>Basidiomycota</taxon>
        <taxon>Agaricomycotina</taxon>
        <taxon>Agaricomycetes</taxon>
        <taxon>Agaricomycetidae</taxon>
        <taxon>Atheliales</taxon>
        <taxon>Atheliaceae</taxon>
        <taxon>Athelia</taxon>
    </lineage>
</organism>
<evidence type="ECO:0000259" key="8">
    <source>
        <dbReference type="Pfam" id="PF12821"/>
    </source>
</evidence>
<dbReference type="InterPro" id="IPR010619">
    <property type="entry name" value="ThrE-like_N"/>
</dbReference>
<evidence type="ECO:0000256" key="1">
    <source>
        <dbReference type="ARBA" id="ARBA00004141"/>
    </source>
</evidence>
<comment type="similarity">
    <text evidence="5">Belongs to the ThrE exporter (TC 2.A.79) family.</text>
</comment>
<feature type="transmembrane region" description="Helical" evidence="6">
    <location>
        <begin position="458"/>
        <end position="475"/>
    </location>
</feature>
<dbReference type="EMBL" id="KV418092">
    <property type="protein sequence ID" value="KZP03347.1"/>
    <property type="molecule type" value="Genomic_DNA"/>
</dbReference>
<evidence type="ECO:0000259" key="7">
    <source>
        <dbReference type="Pfam" id="PF06738"/>
    </source>
</evidence>
<feature type="transmembrane region" description="Helical" evidence="6">
    <location>
        <begin position="337"/>
        <end position="360"/>
    </location>
</feature>
<dbReference type="Proteomes" id="UP000076532">
    <property type="component" value="Unassembled WGS sequence"/>
</dbReference>
<evidence type="ECO:0008006" key="11">
    <source>
        <dbReference type="Google" id="ProtNLM"/>
    </source>
</evidence>
<feature type="transmembrane region" description="Helical" evidence="6">
    <location>
        <begin position="481"/>
        <end position="500"/>
    </location>
</feature>
<feature type="transmembrane region" description="Helical" evidence="6">
    <location>
        <begin position="428"/>
        <end position="446"/>
    </location>
</feature>
<accession>A0A167TW63</accession>
<dbReference type="InterPro" id="IPR051361">
    <property type="entry name" value="ThrE/Ser_Exporter"/>
</dbReference>
<evidence type="ECO:0000313" key="9">
    <source>
        <dbReference type="EMBL" id="KZP03347.1"/>
    </source>
</evidence>
<name>A0A167TW63_9AGAM</name>
<dbReference type="Pfam" id="PF06738">
    <property type="entry name" value="ThrE"/>
    <property type="match status" value="1"/>
</dbReference>
<dbReference type="GO" id="GO:0016020">
    <property type="term" value="C:membrane"/>
    <property type="evidence" value="ECO:0007669"/>
    <property type="project" value="UniProtKB-SubCell"/>
</dbReference>
<dbReference type="STRING" id="436010.A0A167TW63"/>
<proteinExistence type="inferred from homology"/>
<reference evidence="9 10" key="1">
    <citation type="journal article" date="2016" name="Mol. Biol. Evol.">
        <title>Comparative Genomics of Early-Diverging Mushroom-Forming Fungi Provides Insights into the Origins of Lignocellulose Decay Capabilities.</title>
        <authorList>
            <person name="Nagy L.G."/>
            <person name="Riley R."/>
            <person name="Tritt A."/>
            <person name="Adam C."/>
            <person name="Daum C."/>
            <person name="Floudas D."/>
            <person name="Sun H."/>
            <person name="Yadav J.S."/>
            <person name="Pangilinan J."/>
            <person name="Larsson K.H."/>
            <person name="Matsuura K."/>
            <person name="Barry K."/>
            <person name="Labutti K."/>
            <person name="Kuo R."/>
            <person name="Ohm R.A."/>
            <person name="Bhattacharya S.S."/>
            <person name="Shirouzu T."/>
            <person name="Yoshinaga Y."/>
            <person name="Martin F.M."/>
            <person name="Grigoriev I.V."/>
            <person name="Hibbett D.S."/>
        </authorList>
    </citation>
    <scope>NUCLEOTIDE SEQUENCE [LARGE SCALE GENOMIC DNA]</scope>
    <source>
        <strain evidence="9 10">CBS 109695</strain>
    </source>
</reference>
<feature type="domain" description="Threonine/serine exporter-like N-terminal" evidence="7">
    <location>
        <begin position="118"/>
        <end position="356"/>
    </location>
</feature>
<sequence length="583" mass="64537">MSSRGGASEEQLELEESELPAETVDDFTFRDPVLDRKMFSPMEQEWEIRRRQHNCGYKFDFYRPGWNSQGAITPSKHTGFRLKLDTFLGVGNLGPEPRPQELVVKKYTRSIRERRLFLIKLSYAFLYLSAPSHQVLNQLDCVAQALEIEVEIVHVPTLIMITLSDGKISPNQTRFVRANGRISLTALSQVHNVVREVSHDNLSCTTGTEMLTAIVAAKPIYNTYLRCFFAFLCSSIICGTAFGGSPIDLGVGGLCSAVLTLASLRGKDSVLDSVYEITMAMLVSFTARGVSSIRGSLFCYSAISSAGVVSILPGFMILTSALELFSKHMLCGSARLVYALIYSFILSFSLMIGSDIWFLMDAQARHMYDHVNPPIVEYAHIGLTSLNGTWANQTIFGAIAVTNTTVAPINIVKGCYREPDWPWWRQPLPWWAMTFLVPTYLVFSSLNSMHNLRRCKELFVMVLFACISYAVNTLANRYVKRVTFSTTAGALTIALLGNGYSRLFRGSAFTSMVTGVTFLVPSGIANAGGLSQTYVDDVAQYQTGFVLAIHMLQVAIGVTLGLSLGQFIVYTFGSKKKSAHFAF</sequence>
<keyword evidence="10" id="KW-1185">Reference proteome</keyword>
<gene>
    <name evidence="9" type="ORF">FIBSPDRAFT_923551</name>
</gene>
<protein>
    <recommendedName>
        <fullName evidence="11">DUF1212-domain-containing protein</fullName>
    </recommendedName>
</protein>
<evidence type="ECO:0000256" key="6">
    <source>
        <dbReference type="SAM" id="Phobius"/>
    </source>
</evidence>
<feature type="domain" description="Threonine/Serine exporter ThrE" evidence="8">
    <location>
        <begin position="451"/>
        <end position="567"/>
    </location>
</feature>
<comment type="subcellular location">
    <subcellularLocation>
        <location evidence="1">Membrane</location>
        <topology evidence="1">Multi-pass membrane protein</topology>
    </subcellularLocation>
</comment>
<keyword evidence="2 6" id="KW-0812">Transmembrane</keyword>
<evidence type="ECO:0000256" key="5">
    <source>
        <dbReference type="ARBA" id="ARBA00034125"/>
    </source>
</evidence>
<dbReference type="OrthoDB" id="413008at2759"/>
<dbReference type="GO" id="GO:0022857">
    <property type="term" value="F:transmembrane transporter activity"/>
    <property type="evidence" value="ECO:0007669"/>
    <property type="project" value="InterPro"/>
</dbReference>
<evidence type="ECO:0000256" key="4">
    <source>
        <dbReference type="ARBA" id="ARBA00023136"/>
    </source>
</evidence>
<feature type="transmembrane region" description="Helical" evidence="6">
    <location>
        <begin position="302"/>
        <end position="325"/>
    </location>
</feature>
<feature type="transmembrane region" description="Helical" evidence="6">
    <location>
        <begin position="507"/>
        <end position="525"/>
    </location>
</feature>
<evidence type="ECO:0000256" key="2">
    <source>
        <dbReference type="ARBA" id="ARBA00022692"/>
    </source>
</evidence>